<proteinExistence type="predicted"/>
<accession>A0A1M5YL38</accession>
<sequence length="211" mass="22548">MNKKAMCLIPAALLILAGTAQALPLPADLDIDFRDSVWHAADGQTTWTIGDITVLAQPNNAILYQDTSDGLGIKGGEPDEIDRLESLVIFFNTPYVLRNVAITDLFRSNDGNQALGEEGYVSLYGTDDALLQTFTFFGNDSDQANGEQLVDFGQSFVVSRAVFSALVDISNNEFSVAGFANAAPVPEPATMLLFGTGLAGLAGIARRRKKA</sequence>
<dbReference type="InterPro" id="IPR013424">
    <property type="entry name" value="Ice-binding_C"/>
</dbReference>
<dbReference type="AlphaFoldDB" id="A0A1M5YL38"/>
<dbReference type="NCBIfam" id="TIGR02595">
    <property type="entry name" value="PEP_CTERM"/>
    <property type="match status" value="1"/>
</dbReference>
<gene>
    <name evidence="3" type="ORF">SAMN02745124_04179</name>
</gene>
<feature type="chain" id="PRO_5012861488" evidence="1">
    <location>
        <begin position="23"/>
        <end position="211"/>
    </location>
</feature>
<protein>
    <submittedName>
        <fullName evidence="3">VPLPA-CTERM protein sorting domain-containing protein</fullName>
    </submittedName>
</protein>
<name>A0A1M5YL38_9BACT</name>
<organism evidence="3 4">
    <name type="scientific">Desulfofustis glycolicus DSM 9705</name>
    <dbReference type="NCBI Taxonomy" id="1121409"/>
    <lineage>
        <taxon>Bacteria</taxon>
        <taxon>Pseudomonadati</taxon>
        <taxon>Thermodesulfobacteriota</taxon>
        <taxon>Desulfobulbia</taxon>
        <taxon>Desulfobulbales</taxon>
        <taxon>Desulfocapsaceae</taxon>
        <taxon>Desulfofustis</taxon>
    </lineage>
</organism>
<keyword evidence="1" id="KW-0732">Signal</keyword>
<dbReference type="STRING" id="1121409.SAMN02745124_04179"/>
<dbReference type="Proteomes" id="UP000184139">
    <property type="component" value="Unassembled WGS sequence"/>
</dbReference>
<evidence type="ECO:0000259" key="2">
    <source>
        <dbReference type="Pfam" id="PF07589"/>
    </source>
</evidence>
<dbReference type="EMBL" id="FQXS01000042">
    <property type="protein sequence ID" value="SHI12775.1"/>
    <property type="molecule type" value="Genomic_DNA"/>
</dbReference>
<evidence type="ECO:0000313" key="3">
    <source>
        <dbReference type="EMBL" id="SHI12775.1"/>
    </source>
</evidence>
<dbReference type="Pfam" id="PF07589">
    <property type="entry name" value="PEP-CTERM"/>
    <property type="match status" value="1"/>
</dbReference>
<dbReference type="RefSeq" id="WP_073379155.1">
    <property type="nucleotide sequence ID" value="NZ_FQXS01000042.1"/>
</dbReference>
<keyword evidence="4" id="KW-1185">Reference proteome</keyword>
<feature type="signal peptide" evidence="1">
    <location>
        <begin position="1"/>
        <end position="22"/>
    </location>
</feature>
<evidence type="ECO:0000256" key="1">
    <source>
        <dbReference type="SAM" id="SignalP"/>
    </source>
</evidence>
<reference evidence="3 4" key="1">
    <citation type="submission" date="2016-11" db="EMBL/GenBank/DDBJ databases">
        <authorList>
            <person name="Jaros S."/>
            <person name="Januszkiewicz K."/>
            <person name="Wedrychowicz H."/>
        </authorList>
    </citation>
    <scope>NUCLEOTIDE SEQUENCE [LARGE SCALE GENOMIC DNA]</scope>
    <source>
        <strain evidence="3 4">DSM 9705</strain>
    </source>
</reference>
<evidence type="ECO:0000313" key="4">
    <source>
        <dbReference type="Proteomes" id="UP000184139"/>
    </source>
</evidence>
<feature type="domain" description="Ice-binding protein C-terminal" evidence="2">
    <location>
        <begin position="184"/>
        <end position="208"/>
    </location>
</feature>